<comment type="cofactor">
    <cofactor evidence="5">
        <name>Mg(2+)</name>
        <dbReference type="ChEBI" id="CHEBI:18420"/>
    </cofactor>
    <text evidence="5">Binds 1 Mg(2+) ion per subunit.</text>
</comment>
<comment type="caution">
    <text evidence="7">The sequence shown here is derived from an EMBL/GenBank/DDBJ whole genome shotgun (WGS) entry which is preliminary data.</text>
</comment>
<evidence type="ECO:0000256" key="3">
    <source>
        <dbReference type="ARBA" id="ARBA00022842"/>
    </source>
</evidence>
<dbReference type="Gene3D" id="3.30.390.10">
    <property type="entry name" value="Enolase-like, N-terminal domain"/>
    <property type="match status" value="1"/>
</dbReference>
<dbReference type="PANTHER" id="PTHR48080">
    <property type="entry name" value="D-GALACTONATE DEHYDRATASE-RELATED"/>
    <property type="match status" value="1"/>
</dbReference>
<evidence type="ECO:0000256" key="5">
    <source>
        <dbReference type="RuleBase" id="RU366006"/>
    </source>
</evidence>
<dbReference type="InterPro" id="IPR029017">
    <property type="entry name" value="Enolase-like_N"/>
</dbReference>
<dbReference type="Pfam" id="PF02746">
    <property type="entry name" value="MR_MLE_N"/>
    <property type="match status" value="1"/>
</dbReference>
<evidence type="ECO:0000256" key="1">
    <source>
        <dbReference type="ARBA" id="ARBA00008031"/>
    </source>
</evidence>
<protein>
    <recommendedName>
        <fullName evidence="5">Dipeptide epimerase</fullName>
        <ecNumber evidence="5">5.1.1.-</ecNumber>
    </recommendedName>
</protein>
<dbReference type="Gene3D" id="3.20.20.120">
    <property type="entry name" value="Enolase-like C-terminal domain"/>
    <property type="match status" value="1"/>
</dbReference>
<dbReference type="InterPro" id="IPR029065">
    <property type="entry name" value="Enolase_C-like"/>
</dbReference>
<dbReference type="SMART" id="SM00922">
    <property type="entry name" value="MR_MLE"/>
    <property type="match status" value="1"/>
</dbReference>
<dbReference type="InterPro" id="IPR013342">
    <property type="entry name" value="Mandelate_racemase_C"/>
</dbReference>
<dbReference type="SUPFAM" id="SSF54826">
    <property type="entry name" value="Enolase N-terminal domain-like"/>
    <property type="match status" value="1"/>
</dbReference>
<evidence type="ECO:0000256" key="4">
    <source>
        <dbReference type="ARBA" id="ARBA00023235"/>
    </source>
</evidence>
<evidence type="ECO:0000259" key="6">
    <source>
        <dbReference type="SMART" id="SM00922"/>
    </source>
</evidence>
<keyword evidence="2 5" id="KW-0479">Metal-binding</keyword>
<dbReference type="InterPro" id="IPR036849">
    <property type="entry name" value="Enolase-like_C_sf"/>
</dbReference>
<name>A0ABW5CN03_9HYPH</name>
<gene>
    <name evidence="7" type="primary">dgcA</name>
    <name evidence="7" type="ORF">ACFSKQ_14000</name>
</gene>
<dbReference type="SFLD" id="SFLDS00001">
    <property type="entry name" value="Enolase"/>
    <property type="match status" value="1"/>
</dbReference>
<organism evidence="7 8">
    <name type="scientific">Aureimonas populi</name>
    <dbReference type="NCBI Taxonomy" id="1701758"/>
    <lineage>
        <taxon>Bacteria</taxon>
        <taxon>Pseudomonadati</taxon>
        <taxon>Pseudomonadota</taxon>
        <taxon>Alphaproteobacteria</taxon>
        <taxon>Hyphomicrobiales</taxon>
        <taxon>Aurantimonadaceae</taxon>
        <taxon>Aureimonas</taxon>
    </lineage>
</organism>
<evidence type="ECO:0000256" key="2">
    <source>
        <dbReference type="ARBA" id="ARBA00022723"/>
    </source>
</evidence>
<dbReference type="InterPro" id="IPR013341">
    <property type="entry name" value="Mandelate_racemase_N_dom"/>
</dbReference>
<feature type="domain" description="Mandelate racemase/muconate lactonizing enzyme C-terminal" evidence="6">
    <location>
        <begin position="131"/>
        <end position="222"/>
    </location>
</feature>
<reference evidence="8" key="1">
    <citation type="journal article" date="2019" name="Int. J. Syst. Evol. Microbiol.">
        <title>The Global Catalogue of Microorganisms (GCM) 10K type strain sequencing project: providing services to taxonomists for standard genome sequencing and annotation.</title>
        <authorList>
            <consortium name="The Broad Institute Genomics Platform"/>
            <consortium name="The Broad Institute Genome Sequencing Center for Infectious Disease"/>
            <person name="Wu L."/>
            <person name="Ma J."/>
        </authorList>
    </citation>
    <scope>NUCLEOTIDE SEQUENCE [LARGE SCALE GENOMIC DNA]</scope>
    <source>
        <strain evidence="8">ZS-35-S2</strain>
    </source>
</reference>
<dbReference type="CDD" id="cd03319">
    <property type="entry name" value="L-Ala-DL-Glu_epimerase"/>
    <property type="match status" value="1"/>
</dbReference>
<dbReference type="SUPFAM" id="SSF51604">
    <property type="entry name" value="Enolase C-terminal domain-like"/>
    <property type="match status" value="1"/>
</dbReference>
<dbReference type="NCBIfam" id="NF042940">
    <property type="entry name" value="racemase_DgcA"/>
    <property type="match status" value="1"/>
</dbReference>
<dbReference type="InterPro" id="IPR034593">
    <property type="entry name" value="DgoD-like"/>
</dbReference>
<dbReference type="Proteomes" id="UP001597371">
    <property type="component" value="Unassembled WGS sequence"/>
</dbReference>
<dbReference type="PANTHER" id="PTHR48080:SF3">
    <property type="entry name" value="ENOLASE SUPERFAMILY MEMBER DDB_G0284701"/>
    <property type="match status" value="1"/>
</dbReference>
<dbReference type="SFLD" id="SFLDF00010">
    <property type="entry name" value="dipeptide_epimerase"/>
    <property type="match status" value="1"/>
</dbReference>
<dbReference type="EC" id="5.1.1.-" evidence="5"/>
<dbReference type="InterPro" id="IPR034603">
    <property type="entry name" value="Dipeptide_epimerase"/>
</dbReference>
<dbReference type="EMBL" id="JBHUIJ010000019">
    <property type="protein sequence ID" value="MFD2238564.1"/>
    <property type="molecule type" value="Genomic_DNA"/>
</dbReference>
<sequence length="327" mass="34781">MARRLSVTVERFPLASAFTISRGSKTEAVVVVASVEDEFGRGWGECVPYTRYGETPESVVAALEGVREAVEGGASRDTIQELLPAGAARNALDCALWDIEAKSTNRQVEQLVCRFPARPVETAYTISLASPADMAEAARAVAHRGVLKVKVGGRNDAERMRAVRAAARGARLIIDANEGWTPENIRENLLAAAAIGASVVEQPLPAGQDGLLAEIPHPVPVCADESVHSTGDLDALRHRYDYVNLKLDKTGGLTEGVAFLNRARELGFGVMVGCMVGTSLSMAPAVLLAQGADLVDLDGPLLLRQDRPNGLFYSSSTVSPPPRALWG</sequence>
<keyword evidence="8" id="KW-1185">Reference proteome</keyword>
<keyword evidence="3 5" id="KW-0460">Magnesium</keyword>
<keyword evidence="4 5" id="KW-0413">Isomerase</keyword>
<dbReference type="RefSeq" id="WP_209736577.1">
    <property type="nucleotide sequence ID" value="NZ_CP072611.1"/>
</dbReference>
<comment type="similarity">
    <text evidence="1 5">Belongs to the mandelate racemase/muconate lactonizing enzyme family.</text>
</comment>
<accession>A0ABW5CN03</accession>
<dbReference type="Pfam" id="PF13378">
    <property type="entry name" value="MR_MLE_C"/>
    <property type="match status" value="1"/>
</dbReference>
<proteinExistence type="inferred from homology"/>
<dbReference type="SFLD" id="SFLDG00180">
    <property type="entry name" value="muconate_cycloisomerase"/>
    <property type="match status" value="1"/>
</dbReference>
<evidence type="ECO:0000313" key="7">
    <source>
        <dbReference type="EMBL" id="MFD2238564.1"/>
    </source>
</evidence>
<evidence type="ECO:0000313" key="8">
    <source>
        <dbReference type="Proteomes" id="UP001597371"/>
    </source>
</evidence>